<gene>
    <name evidence="2" type="primary">107362965</name>
</gene>
<keyword evidence="3" id="KW-1185">Reference proteome</keyword>
<proteinExistence type="predicted"/>
<feature type="transmembrane region" description="Helical" evidence="1">
    <location>
        <begin position="9"/>
        <end position="26"/>
    </location>
</feature>
<accession>T1KD74</accession>
<dbReference type="EnsemblMetazoa" id="tetur09g01920.1">
    <property type="protein sequence ID" value="tetur09g01920.1"/>
    <property type="gene ID" value="tetur09g01920"/>
</dbReference>
<reference evidence="3" key="1">
    <citation type="submission" date="2011-08" db="EMBL/GenBank/DDBJ databases">
        <authorList>
            <person name="Rombauts S."/>
        </authorList>
    </citation>
    <scope>NUCLEOTIDE SEQUENCE</scope>
    <source>
        <strain evidence="3">London</strain>
    </source>
</reference>
<dbReference type="AlphaFoldDB" id="T1KD74"/>
<reference evidence="2" key="2">
    <citation type="submission" date="2015-06" db="UniProtKB">
        <authorList>
            <consortium name="EnsemblMetazoa"/>
        </authorList>
    </citation>
    <scope>IDENTIFICATION</scope>
</reference>
<dbReference type="HOGENOM" id="CLU_2136628_0_0_1"/>
<evidence type="ECO:0000313" key="2">
    <source>
        <dbReference type="EnsemblMetazoa" id="tetur09g01920.1"/>
    </source>
</evidence>
<keyword evidence="1" id="KW-0812">Transmembrane</keyword>
<dbReference type="KEGG" id="tut:107362965"/>
<keyword evidence="1" id="KW-1133">Transmembrane helix</keyword>
<dbReference type="OMA" id="PIPSDHY"/>
<keyword evidence="1" id="KW-0472">Membrane</keyword>
<evidence type="ECO:0000313" key="3">
    <source>
        <dbReference type="Proteomes" id="UP000015104"/>
    </source>
</evidence>
<sequence>MMVQQSKGLIFTTTIIVMITLIKFVSTSGNNNNQANNLESNDFQAVIQRPYLDHDNRLTRYLIDRFAPFIIARTASPIDESSFGLADLVRKENRFKKMFLNYDDMIPISSDHYNKKDNSVYKDAFVGVRG</sequence>
<organism evidence="2 3">
    <name type="scientific">Tetranychus urticae</name>
    <name type="common">Two-spotted spider mite</name>
    <dbReference type="NCBI Taxonomy" id="32264"/>
    <lineage>
        <taxon>Eukaryota</taxon>
        <taxon>Metazoa</taxon>
        <taxon>Ecdysozoa</taxon>
        <taxon>Arthropoda</taxon>
        <taxon>Chelicerata</taxon>
        <taxon>Arachnida</taxon>
        <taxon>Acari</taxon>
        <taxon>Acariformes</taxon>
        <taxon>Trombidiformes</taxon>
        <taxon>Prostigmata</taxon>
        <taxon>Eleutherengona</taxon>
        <taxon>Raphignathae</taxon>
        <taxon>Tetranychoidea</taxon>
        <taxon>Tetranychidae</taxon>
        <taxon>Tetranychus</taxon>
    </lineage>
</organism>
<protein>
    <submittedName>
        <fullName evidence="2">Uncharacterized protein</fullName>
    </submittedName>
</protein>
<dbReference type="Proteomes" id="UP000015104">
    <property type="component" value="Unassembled WGS sequence"/>
</dbReference>
<dbReference type="EMBL" id="CAEY01002010">
    <property type="status" value="NOT_ANNOTATED_CDS"/>
    <property type="molecule type" value="Genomic_DNA"/>
</dbReference>
<evidence type="ECO:0000256" key="1">
    <source>
        <dbReference type="SAM" id="Phobius"/>
    </source>
</evidence>
<name>T1KD74_TETUR</name>